<dbReference type="OrthoDB" id="5231075at2759"/>
<dbReference type="PANTHER" id="PTHR48182:SF2">
    <property type="entry name" value="PROTEIN SERAC1"/>
    <property type="match status" value="1"/>
</dbReference>
<dbReference type="PANTHER" id="PTHR48182">
    <property type="entry name" value="PROTEIN SERAC1"/>
    <property type="match status" value="1"/>
</dbReference>
<evidence type="ECO:0000256" key="5">
    <source>
        <dbReference type="ARBA" id="ARBA00023128"/>
    </source>
</evidence>
<comment type="caution">
    <text evidence="8">The sequence shown here is derived from an EMBL/GenBank/DDBJ whole genome shotgun (WGS) entry which is preliminary data.</text>
</comment>
<dbReference type="EMBL" id="SKBQ01000031">
    <property type="protein sequence ID" value="TPX13868.1"/>
    <property type="molecule type" value="Genomic_DNA"/>
</dbReference>
<dbReference type="GO" id="GO:0005739">
    <property type="term" value="C:mitochondrion"/>
    <property type="evidence" value="ECO:0007669"/>
    <property type="project" value="UniProtKB-SubCell"/>
</dbReference>
<evidence type="ECO:0000256" key="4">
    <source>
        <dbReference type="ARBA" id="ARBA00022824"/>
    </source>
</evidence>
<evidence type="ECO:0000256" key="7">
    <source>
        <dbReference type="SAM" id="MobiDB-lite"/>
    </source>
</evidence>
<evidence type="ECO:0000313" key="9">
    <source>
        <dbReference type="Proteomes" id="UP000319257"/>
    </source>
</evidence>
<dbReference type="InterPro" id="IPR052374">
    <property type="entry name" value="SERAC1"/>
</dbReference>
<dbReference type="RefSeq" id="XP_030995579.1">
    <property type="nucleotide sequence ID" value="XM_031140375.1"/>
</dbReference>
<keyword evidence="5" id="KW-0496">Mitochondrion</keyword>
<dbReference type="GeneID" id="41973259"/>
<dbReference type="AlphaFoldDB" id="A0A507BAP6"/>
<name>A0A507BAP6_9PEZI</name>
<gene>
    <name evidence="8" type="ORF">E0L32_005812</name>
</gene>
<comment type="subcellular location">
    <subcellularLocation>
        <location evidence="2">Endoplasmic reticulum</location>
    </subcellularLocation>
    <subcellularLocation>
        <location evidence="3">Membrane</location>
    </subcellularLocation>
    <subcellularLocation>
        <location evidence="1">Mitochondrion</location>
    </subcellularLocation>
</comment>
<feature type="compositionally biased region" description="Basic and acidic residues" evidence="7">
    <location>
        <begin position="320"/>
        <end position="338"/>
    </location>
</feature>
<feature type="region of interest" description="Disordered" evidence="7">
    <location>
        <begin position="318"/>
        <end position="377"/>
    </location>
</feature>
<proteinExistence type="predicted"/>
<organism evidence="8 9">
    <name type="scientific">Thyridium curvatum</name>
    <dbReference type="NCBI Taxonomy" id="1093900"/>
    <lineage>
        <taxon>Eukaryota</taxon>
        <taxon>Fungi</taxon>
        <taxon>Dikarya</taxon>
        <taxon>Ascomycota</taxon>
        <taxon>Pezizomycotina</taxon>
        <taxon>Sordariomycetes</taxon>
        <taxon>Sordariomycetidae</taxon>
        <taxon>Thyridiales</taxon>
        <taxon>Thyridiaceae</taxon>
        <taxon>Thyridium</taxon>
    </lineage>
</organism>
<evidence type="ECO:0000256" key="1">
    <source>
        <dbReference type="ARBA" id="ARBA00004173"/>
    </source>
</evidence>
<keyword evidence="6" id="KW-0472">Membrane</keyword>
<evidence type="ECO:0000256" key="6">
    <source>
        <dbReference type="ARBA" id="ARBA00023136"/>
    </source>
</evidence>
<accession>A0A507BAP6</accession>
<keyword evidence="9" id="KW-1185">Reference proteome</keyword>
<reference evidence="8 9" key="1">
    <citation type="submission" date="2019-06" db="EMBL/GenBank/DDBJ databases">
        <title>Draft genome sequence of the filamentous fungus Phialemoniopsis curvata isolated from diesel fuel.</title>
        <authorList>
            <person name="Varaljay V.A."/>
            <person name="Lyon W.J."/>
            <person name="Crouch A.L."/>
            <person name="Drake C.E."/>
            <person name="Hollomon J.M."/>
            <person name="Nadeau L.J."/>
            <person name="Nunn H.S."/>
            <person name="Stevenson B.S."/>
            <person name="Bojanowski C.L."/>
            <person name="Crookes-Goodson W.J."/>
        </authorList>
    </citation>
    <scope>NUCLEOTIDE SEQUENCE [LARGE SCALE GENOMIC DNA]</scope>
    <source>
        <strain evidence="8 9">D216</strain>
    </source>
</reference>
<evidence type="ECO:0000256" key="2">
    <source>
        <dbReference type="ARBA" id="ARBA00004240"/>
    </source>
</evidence>
<dbReference type="GO" id="GO:0005783">
    <property type="term" value="C:endoplasmic reticulum"/>
    <property type="evidence" value="ECO:0007669"/>
    <property type="project" value="UniProtKB-SubCell"/>
</dbReference>
<protein>
    <submittedName>
        <fullName evidence="8">Uncharacterized protein</fullName>
    </submittedName>
</protein>
<evidence type="ECO:0000256" key="3">
    <source>
        <dbReference type="ARBA" id="ARBA00004370"/>
    </source>
</evidence>
<dbReference type="InParanoid" id="A0A507BAP6"/>
<dbReference type="GO" id="GO:0016020">
    <property type="term" value="C:membrane"/>
    <property type="evidence" value="ECO:0007669"/>
    <property type="project" value="UniProtKB-SubCell"/>
</dbReference>
<dbReference type="Proteomes" id="UP000319257">
    <property type="component" value="Unassembled WGS sequence"/>
</dbReference>
<keyword evidence="4" id="KW-0256">Endoplasmic reticulum</keyword>
<sequence>MFSQEKCREFGCTEEPKRWFSRGRYGADGHPLITSLARQGESDTATVSFPSNGLKQRALKKFSGAGLSTDDTFAGLTVLHSDPEPDLDICAIHGLNGNAFDTFAWGGRDMWLRDFLPKSWPQHADHKGVRVMAYGYSSLVQDDINTTGLDEWSMGLLQSVAAVRRSPSAMIRLEKFAPDGLQLKHCGLLFLSTPHLGTIEGNWNDFWLLFAKAAKVARGQAFTQLLSAFNQASVNAQELYSALRPIPPTECLYETQMTSVAGTKRLIVPPASAGLLKRAQPMLNVDHRTICKFPDMSNQGYLQVLDCIENVRKSVVTGQTRERQDGEGGEAVDGRTENSDTTGFIKGGNSVGGNARSDVPGGIAKGGPSTGGNINISPGYKGTKSLAGGDSKGGDAVGSVAFGGNSAGGNIVL</sequence>
<evidence type="ECO:0000313" key="8">
    <source>
        <dbReference type="EMBL" id="TPX13868.1"/>
    </source>
</evidence>